<comment type="caution">
    <text evidence="1">The sequence shown here is derived from an EMBL/GenBank/DDBJ whole genome shotgun (WGS) entry which is preliminary data.</text>
</comment>
<reference evidence="1" key="1">
    <citation type="submission" date="2023-04" db="EMBL/GenBank/DDBJ databases">
        <title>Draft Genome sequencing of Naganishia species isolated from polar environments using Oxford Nanopore Technology.</title>
        <authorList>
            <person name="Leo P."/>
            <person name="Venkateswaran K."/>
        </authorList>
    </citation>
    <scope>NUCLEOTIDE SEQUENCE</scope>
    <source>
        <strain evidence="1">MNA-CCFEE 5262</strain>
    </source>
</reference>
<name>A0ACC2V4V6_9TREE</name>
<dbReference type="EMBL" id="JASBWS010000138">
    <property type="protein sequence ID" value="KAJ9094390.1"/>
    <property type="molecule type" value="Genomic_DNA"/>
</dbReference>
<evidence type="ECO:0000313" key="2">
    <source>
        <dbReference type="Proteomes" id="UP001230649"/>
    </source>
</evidence>
<dbReference type="Proteomes" id="UP001230649">
    <property type="component" value="Unassembled WGS sequence"/>
</dbReference>
<protein>
    <submittedName>
        <fullName evidence="1">Uncharacterized protein</fullName>
    </submittedName>
</protein>
<organism evidence="1 2">
    <name type="scientific">Naganishia adeliensis</name>
    <dbReference type="NCBI Taxonomy" id="92952"/>
    <lineage>
        <taxon>Eukaryota</taxon>
        <taxon>Fungi</taxon>
        <taxon>Dikarya</taxon>
        <taxon>Basidiomycota</taxon>
        <taxon>Agaricomycotina</taxon>
        <taxon>Tremellomycetes</taxon>
        <taxon>Filobasidiales</taxon>
        <taxon>Filobasidiaceae</taxon>
        <taxon>Naganishia</taxon>
    </lineage>
</organism>
<evidence type="ECO:0000313" key="1">
    <source>
        <dbReference type="EMBL" id="KAJ9094390.1"/>
    </source>
</evidence>
<sequence length="668" mass="75256">MPAKNDTGMLDAYLEQQTSRLTVTDNYIWTIIAVTWVVVALLAPRSTDKKIKFRDRKISDLIQTYGRSGALSFDNILQIRFTRTVRNILGPGALVASIALLIVYNSAIMNKSSAEFVGAITEYSTETISSMTGTNSKAAKLSGMLAPLTQLTIEHCAEKTLWYPICTAIAINAFAHVMLVIQSRRLVTHKTQWLDVHPPTLHMRTLLLYRLRGARKFLISNEKFHDEEKLKATIETITGGTATVQRITEGQDLRRNHADDLISSVRKHNEAMWEIERIILRREMASDQGKLDQDKEAKLVKAFRQQLHSSPIAYGSQQYVLGAIADRMVSEQEKCRCQPVLYFRSLIPATSNHQAMVECYWTLGLGGDDSADSGHLRCIDRKGEENNVDVLMDPIWSDVVKMAPLGISGNASYWISWLAIQTIFSFAGFLMGGVEEWVVKTFKILTRKNTLRESSKKEKLPFDAPFRYQSFLLQITITLIMLPLAPFCGLVSTILIVTVNAAHQYQHLYVGRDKWEGRGAVTKKMFFAFAGVPVVIAVRFVFLRSNYRDMDQAIPTSAVESNDEEKALLEDFCLQHPALTSDPPFHTCMIMDRQKQHLDALRDSLKDPAPCVDHIYVSGLPLVVPARRRPLLSVFSDIQEGLDIHSAEGKTVDEKLSMTTDAEKVRDR</sequence>
<proteinExistence type="predicted"/>
<keyword evidence="2" id="KW-1185">Reference proteome</keyword>
<accession>A0ACC2V4V6</accession>
<gene>
    <name evidence="1" type="ORF">QFC20_006892</name>
</gene>